<dbReference type="SUPFAM" id="SSF51735">
    <property type="entry name" value="NAD(P)-binding Rossmann-fold domains"/>
    <property type="match status" value="1"/>
</dbReference>
<keyword evidence="2" id="KW-0560">Oxidoreductase</keyword>
<dbReference type="InterPro" id="IPR002347">
    <property type="entry name" value="SDR_fam"/>
</dbReference>
<dbReference type="Proteomes" id="UP000800036">
    <property type="component" value="Unassembled WGS sequence"/>
</dbReference>
<reference evidence="3" key="1">
    <citation type="journal article" date="2020" name="Stud. Mycol.">
        <title>101 Dothideomycetes genomes: a test case for predicting lifestyles and emergence of pathogens.</title>
        <authorList>
            <person name="Haridas S."/>
            <person name="Albert R."/>
            <person name="Binder M."/>
            <person name="Bloem J."/>
            <person name="Labutti K."/>
            <person name="Salamov A."/>
            <person name="Andreopoulos B."/>
            <person name="Baker S."/>
            <person name="Barry K."/>
            <person name="Bills G."/>
            <person name="Bluhm B."/>
            <person name="Cannon C."/>
            <person name="Castanera R."/>
            <person name="Culley D."/>
            <person name="Daum C."/>
            <person name="Ezra D."/>
            <person name="Gonzalez J."/>
            <person name="Henrissat B."/>
            <person name="Kuo A."/>
            <person name="Liang C."/>
            <person name="Lipzen A."/>
            <person name="Lutzoni F."/>
            <person name="Magnuson J."/>
            <person name="Mondo S."/>
            <person name="Nolan M."/>
            <person name="Ohm R."/>
            <person name="Pangilinan J."/>
            <person name="Park H.-J."/>
            <person name="Ramirez L."/>
            <person name="Alfaro M."/>
            <person name="Sun H."/>
            <person name="Tritt A."/>
            <person name="Yoshinaga Y."/>
            <person name="Zwiers L.-H."/>
            <person name="Turgeon B."/>
            <person name="Goodwin S."/>
            <person name="Spatafora J."/>
            <person name="Crous P."/>
            <person name="Grigoriev I."/>
        </authorList>
    </citation>
    <scope>NUCLEOTIDE SEQUENCE</scope>
    <source>
        <strain evidence="3">CBS 107.79</strain>
    </source>
</reference>
<proteinExistence type="inferred from homology"/>
<name>A0A6A5VDR0_9PLEO</name>
<dbReference type="InterPro" id="IPR036291">
    <property type="entry name" value="NAD(P)-bd_dom_sf"/>
</dbReference>
<dbReference type="GO" id="GO:0005783">
    <property type="term" value="C:endoplasmic reticulum"/>
    <property type="evidence" value="ECO:0007669"/>
    <property type="project" value="TreeGrafter"/>
</dbReference>
<dbReference type="GO" id="GO:0019433">
    <property type="term" value="P:triglyceride catabolic process"/>
    <property type="evidence" value="ECO:0007669"/>
    <property type="project" value="TreeGrafter"/>
</dbReference>
<dbReference type="GO" id="GO:0005811">
    <property type="term" value="C:lipid droplet"/>
    <property type="evidence" value="ECO:0007669"/>
    <property type="project" value="TreeGrafter"/>
</dbReference>
<evidence type="ECO:0000256" key="1">
    <source>
        <dbReference type="ARBA" id="ARBA00006484"/>
    </source>
</evidence>
<dbReference type="GO" id="GO:0006654">
    <property type="term" value="P:phosphatidic acid biosynthetic process"/>
    <property type="evidence" value="ECO:0007669"/>
    <property type="project" value="TreeGrafter"/>
</dbReference>
<evidence type="ECO:0000313" key="4">
    <source>
        <dbReference type="Proteomes" id="UP000800036"/>
    </source>
</evidence>
<accession>A0A6A5VDR0</accession>
<gene>
    <name evidence="3" type="ORF">BU23DRAFT_579281</name>
</gene>
<comment type="similarity">
    <text evidence="1">Belongs to the short-chain dehydrogenases/reductases (SDR) family.</text>
</comment>
<evidence type="ECO:0000256" key="2">
    <source>
        <dbReference type="ARBA" id="ARBA00023002"/>
    </source>
</evidence>
<protein>
    <submittedName>
        <fullName evidence="3">NAD(P)-binding protein</fullName>
    </submittedName>
</protein>
<organism evidence="3 4">
    <name type="scientific">Bimuria novae-zelandiae CBS 107.79</name>
    <dbReference type="NCBI Taxonomy" id="1447943"/>
    <lineage>
        <taxon>Eukaryota</taxon>
        <taxon>Fungi</taxon>
        <taxon>Dikarya</taxon>
        <taxon>Ascomycota</taxon>
        <taxon>Pezizomycotina</taxon>
        <taxon>Dothideomycetes</taxon>
        <taxon>Pleosporomycetidae</taxon>
        <taxon>Pleosporales</taxon>
        <taxon>Massarineae</taxon>
        <taxon>Didymosphaeriaceae</taxon>
        <taxon>Bimuria</taxon>
    </lineage>
</organism>
<dbReference type="GO" id="GO:0000140">
    <property type="term" value="F:acylglycerone-phosphate reductase (NADP+) activity"/>
    <property type="evidence" value="ECO:0007669"/>
    <property type="project" value="TreeGrafter"/>
</dbReference>
<dbReference type="OrthoDB" id="2102561at2759"/>
<dbReference type="EMBL" id="ML976671">
    <property type="protein sequence ID" value="KAF1975255.1"/>
    <property type="molecule type" value="Genomic_DNA"/>
</dbReference>
<dbReference type="Pfam" id="PF00106">
    <property type="entry name" value="adh_short"/>
    <property type="match status" value="1"/>
</dbReference>
<dbReference type="GO" id="GO:0004806">
    <property type="term" value="F:triacylglycerol lipase activity"/>
    <property type="evidence" value="ECO:0007669"/>
    <property type="project" value="TreeGrafter"/>
</dbReference>
<dbReference type="PANTHER" id="PTHR44169">
    <property type="entry name" value="NADPH-DEPENDENT 1-ACYLDIHYDROXYACETONE PHOSPHATE REDUCTASE"/>
    <property type="match status" value="1"/>
</dbReference>
<keyword evidence="4" id="KW-1185">Reference proteome</keyword>
<sequence>MNRCTPGGIGYTVAKEFYRRGYHVIATARRPELLEEFRRQGMDAIALNQEVRKLVNGRLDILINNAGRGLTMLVTDVNLDNARNVYETNIFRVMAMVPLSKAALASYSRPLRTKLRPFGVRVQVVMAGIVKSNIEVNLFWRNWFGRLDWCYYGGMSLLLHKLSLFGEWMLDFLMYRSFGMHELETIVQDRRR</sequence>
<dbReference type="Gene3D" id="3.40.50.720">
    <property type="entry name" value="NAD(P)-binding Rossmann-like Domain"/>
    <property type="match status" value="1"/>
</dbReference>
<dbReference type="PANTHER" id="PTHR44169:SF6">
    <property type="entry name" value="NADPH-DEPENDENT 1-ACYLDIHYDROXYACETONE PHOSPHATE REDUCTASE"/>
    <property type="match status" value="1"/>
</dbReference>
<dbReference type="AlphaFoldDB" id="A0A6A5VDR0"/>
<evidence type="ECO:0000313" key="3">
    <source>
        <dbReference type="EMBL" id="KAF1975255.1"/>
    </source>
</evidence>